<keyword evidence="2" id="KW-1185">Reference proteome</keyword>
<protein>
    <submittedName>
        <fullName evidence="1">Uncharacterized protein</fullName>
    </submittedName>
</protein>
<accession>A0ABU5AT79</accession>
<evidence type="ECO:0000313" key="2">
    <source>
        <dbReference type="Proteomes" id="UP001276564"/>
    </source>
</evidence>
<reference evidence="1 2" key="1">
    <citation type="submission" date="2023-08" db="EMBL/GenBank/DDBJ databases">
        <title>Implementing the SeqCode for naming new Mesorhizobium species isolated from Vachellia karroo root nodules.</title>
        <authorList>
            <person name="Van Lill M."/>
        </authorList>
    </citation>
    <scope>NUCLEOTIDE SEQUENCE [LARGE SCALE GENOMIC DNA]</scope>
    <source>
        <strain evidence="1 2">VK4B</strain>
    </source>
</reference>
<dbReference type="Proteomes" id="UP001276564">
    <property type="component" value="Unassembled WGS sequence"/>
</dbReference>
<name>A0ABU5AT79_9HYPH</name>
<dbReference type="RefSeq" id="WP_128275783.1">
    <property type="nucleotide sequence ID" value="NZ_JAVIIP010000014.1"/>
</dbReference>
<evidence type="ECO:0000313" key="1">
    <source>
        <dbReference type="EMBL" id="MDX8540523.1"/>
    </source>
</evidence>
<gene>
    <name evidence="1" type="ORF">RFM23_23145</name>
</gene>
<sequence>MARNQVSDNKRLSAFDLDLLREAFQKSAREHGVTAADWAEHAKLFIERTAQSEPGKEFTGRSTPP</sequence>
<proteinExistence type="predicted"/>
<comment type="caution">
    <text evidence="1">The sequence shown here is derived from an EMBL/GenBank/DDBJ whole genome shotgun (WGS) entry which is preliminary data.</text>
</comment>
<organism evidence="1 2">
    <name type="scientific">Mesorhizobium abyssinicae</name>
    <dbReference type="NCBI Taxonomy" id="1209958"/>
    <lineage>
        <taxon>Bacteria</taxon>
        <taxon>Pseudomonadati</taxon>
        <taxon>Pseudomonadota</taxon>
        <taxon>Alphaproteobacteria</taxon>
        <taxon>Hyphomicrobiales</taxon>
        <taxon>Phyllobacteriaceae</taxon>
        <taxon>Mesorhizobium</taxon>
    </lineage>
</organism>
<dbReference type="EMBL" id="JAVIIP010000014">
    <property type="protein sequence ID" value="MDX8540523.1"/>
    <property type="molecule type" value="Genomic_DNA"/>
</dbReference>